<keyword evidence="3" id="KW-0677">Repeat</keyword>
<evidence type="ECO:0000313" key="6">
    <source>
        <dbReference type="Proteomes" id="UP000183400"/>
    </source>
</evidence>
<protein>
    <recommendedName>
        <fullName evidence="4">Peptidase M10 serralysin C-terminal domain-containing protein</fullName>
    </recommendedName>
</protein>
<dbReference type="Pfam" id="PF08548">
    <property type="entry name" value="Peptidase_M10_C"/>
    <property type="match status" value="1"/>
</dbReference>
<dbReference type="Gene3D" id="2.150.10.10">
    <property type="entry name" value="Serralysin-like metalloprotease, C-terminal"/>
    <property type="match status" value="1"/>
</dbReference>
<proteinExistence type="predicted"/>
<comment type="subcellular location">
    <subcellularLocation>
        <location evidence="1">Secreted</location>
    </subcellularLocation>
</comment>
<dbReference type="Gene3D" id="1.10.1330.10">
    <property type="entry name" value="Dockerin domain"/>
    <property type="match status" value="1"/>
</dbReference>
<dbReference type="Proteomes" id="UP000183400">
    <property type="component" value="Unassembled WGS sequence"/>
</dbReference>
<dbReference type="SUPFAM" id="SSF51120">
    <property type="entry name" value="beta-Roll"/>
    <property type="match status" value="1"/>
</dbReference>
<accession>A0A1H2Y5S5</accession>
<reference evidence="6" key="1">
    <citation type="submission" date="2016-10" db="EMBL/GenBank/DDBJ databases">
        <authorList>
            <person name="Varghese N."/>
            <person name="Submissions S."/>
        </authorList>
    </citation>
    <scope>NUCLEOTIDE SEQUENCE [LARGE SCALE GENOMIC DNA]</scope>
    <source>
        <strain evidence="6">DSM 27839</strain>
    </source>
</reference>
<dbReference type="InterPro" id="IPR015943">
    <property type="entry name" value="WD40/YVTN_repeat-like_dom_sf"/>
</dbReference>
<dbReference type="EMBL" id="FNNP01000002">
    <property type="protein sequence ID" value="SDX00335.1"/>
    <property type="molecule type" value="Genomic_DNA"/>
</dbReference>
<dbReference type="STRING" id="985054.SAMN05444358_102168"/>
<dbReference type="GO" id="GO:0004553">
    <property type="term" value="F:hydrolase activity, hydrolyzing O-glycosyl compounds"/>
    <property type="evidence" value="ECO:0007669"/>
    <property type="project" value="InterPro"/>
</dbReference>
<gene>
    <name evidence="5" type="ORF">SAMN05444358_102168</name>
</gene>
<dbReference type="InterPro" id="IPR011049">
    <property type="entry name" value="Serralysin-like_metalloprot_C"/>
</dbReference>
<dbReference type="Gene3D" id="2.130.10.10">
    <property type="entry name" value="YVTN repeat-like/Quinoprotein amine dehydrogenase"/>
    <property type="match status" value="1"/>
</dbReference>
<dbReference type="RefSeq" id="WP_074736694.1">
    <property type="nucleotide sequence ID" value="NZ_FNNP01000002.1"/>
</dbReference>
<dbReference type="GO" id="GO:0000272">
    <property type="term" value="P:polysaccharide catabolic process"/>
    <property type="evidence" value="ECO:0007669"/>
    <property type="project" value="InterPro"/>
</dbReference>
<name>A0A1H2Y5S5_9RHOB</name>
<dbReference type="AlphaFoldDB" id="A0A1H2Y5S5"/>
<evidence type="ECO:0000256" key="2">
    <source>
        <dbReference type="ARBA" id="ARBA00022525"/>
    </source>
</evidence>
<dbReference type="InterPro" id="IPR013858">
    <property type="entry name" value="Peptidase_M10B_C"/>
</dbReference>
<dbReference type="GO" id="GO:0005615">
    <property type="term" value="C:extracellular space"/>
    <property type="evidence" value="ECO:0007669"/>
    <property type="project" value="InterPro"/>
</dbReference>
<keyword evidence="2" id="KW-0964">Secreted</keyword>
<evidence type="ECO:0000256" key="3">
    <source>
        <dbReference type="ARBA" id="ARBA00022737"/>
    </source>
</evidence>
<dbReference type="SUPFAM" id="SSF101898">
    <property type="entry name" value="NHL repeat"/>
    <property type="match status" value="1"/>
</dbReference>
<evidence type="ECO:0000259" key="4">
    <source>
        <dbReference type="Pfam" id="PF08548"/>
    </source>
</evidence>
<dbReference type="InterPro" id="IPR002105">
    <property type="entry name" value="Dockerin_1_rpt"/>
</dbReference>
<dbReference type="GO" id="GO:0005509">
    <property type="term" value="F:calcium ion binding"/>
    <property type="evidence" value="ECO:0007669"/>
    <property type="project" value="InterPro"/>
</dbReference>
<evidence type="ECO:0000313" key="5">
    <source>
        <dbReference type="EMBL" id="SDX00335.1"/>
    </source>
</evidence>
<dbReference type="OrthoDB" id="9342475at2"/>
<dbReference type="Pfam" id="PF00404">
    <property type="entry name" value="Dockerin_1"/>
    <property type="match status" value="1"/>
</dbReference>
<dbReference type="PRINTS" id="PR00313">
    <property type="entry name" value="CABNDNGRPT"/>
</dbReference>
<keyword evidence="6" id="KW-1185">Reference proteome</keyword>
<organism evidence="5 6">
    <name type="scientific">Ruegeria halocynthiae</name>
    <dbReference type="NCBI Taxonomy" id="985054"/>
    <lineage>
        <taxon>Bacteria</taxon>
        <taxon>Pseudomonadati</taxon>
        <taxon>Pseudomonadota</taxon>
        <taxon>Alphaproteobacteria</taxon>
        <taxon>Rhodobacterales</taxon>
        <taxon>Roseobacteraceae</taxon>
        <taxon>Ruegeria</taxon>
    </lineage>
</organism>
<evidence type="ECO:0000256" key="1">
    <source>
        <dbReference type="ARBA" id="ARBA00004613"/>
    </source>
</evidence>
<dbReference type="InterPro" id="IPR036439">
    <property type="entry name" value="Dockerin_dom_sf"/>
</dbReference>
<sequence>MMLQFERVVATGTAALDSGIGDTALKTFNGETYLYSTTGPGGGIVSWRLVESGNPTEQDQQYFGASIAHQVDRSGTPIHLAGSDLLVLDVDTATGLVGYSLNPDGTIGALQESAALAGGGDLDAAVQLTFGATNLLALAHEDTGQIGTYRINGDGSLSPAASITASTSTLETLQSGSNHFIIAADAVSSMISTYTVDQSTGALSAVAGNEDIQMLGINSPTAVETVQAYGKSWVVVAGSGSNSLSVMELGSNGQLKPTDQVLDTLHTRFGSVQDLSIVQADGRIFVVAGGGDDGITLFTMTPDGQLIHIDSFADTLDSGLQNVQTISAAPVGDELQIFAASQQDAGLTQLSVSIADLGFVAEGYGTVTGTAQDDMLSGGILDTTLNGGAGDDILITGTSATTMTGGSGADIYVIRQSSGPTTITDFQAGTDRLDLTDYPFLRTPAQLDFTSTAQGARIAYRGETIELVSDAGTTLTSAQVFGAGFSGPDHIPVDLGSGPDNNASDGVSGRFTLNSASSNAAAGNAEIRFTPDGGSALVAQANAQGEFELDLPDGTFPGQLDIVKSYSTASNEINALDALQVLRISVGLDPTFGPATAENFIAADITRDGTINALDALAILQISVGQSTSHNAEWVFLDGDADLSAISRNNVVYETGAEVPVIDGALEVDMSSILLGNIEAV</sequence>
<feature type="domain" description="Peptidase M10 serralysin C-terminal" evidence="4">
    <location>
        <begin position="386"/>
        <end position="452"/>
    </location>
</feature>